<dbReference type="STRING" id="1123010.SAMN02745724_02009"/>
<feature type="domain" description="HTH LytTR-type" evidence="5">
    <location>
        <begin position="149"/>
        <end position="254"/>
    </location>
</feature>
<dbReference type="PANTHER" id="PTHR48111:SF3">
    <property type="entry name" value="TRANSCRIPTIONAL REGULATORY PROTEIN BTSR"/>
    <property type="match status" value="1"/>
</dbReference>
<evidence type="ECO:0000256" key="1">
    <source>
        <dbReference type="ARBA" id="ARBA00023012"/>
    </source>
</evidence>
<dbReference type="Gene3D" id="3.40.50.2300">
    <property type="match status" value="1"/>
</dbReference>
<dbReference type="GO" id="GO:0000156">
    <property type="term" value="F:phosphorelay response regulator activity"/>
    <property type="evidence" value="ECO:0007669"/>
    <property type="project" value="TreeGrafter"/>
</dbReference>
<name>A0A1I1KAI1_9GAMM</name>
<protein>
    <submittedName>
        <fullName evidence="6">Two component transcriptional regulator, LytTR family</fullName>
    </submittedName>
</protein>
<evidence type="ECO:0000259" key="4">
    <source>
        <dbReference type="PROSITE" id="PS50110"/>
    </source>
</evidence>
<evidence type="ECO:0000256" key="3">
    <source>
        <dbReference type="PROSITE-ProRule" id="PRU00169"/>
    </source>
</evidence>
<keyword evidence="2" id="KW-0238">DNA-binding</keyword>
<dbReference type="RefSeq" id="WP_091983305.1">
    <property type="nucleotide sequence ID" value="NZ_FOLO01000012.1"/>
</dbReference>
<gene>
    <name evidence="6" type="ORF">SAMN02745724_02009</name>
</gene>
<sequence length="260" mass="30085">MKITTVIVDDEPLARQRICGLLNEITEIEIVEQCRNGKEAIEVIHSLKPDLVFLDIQMPGIDGFGVLDQLEKLPVVIFVTAYDQYAMQAFDYHAIDYLLKPYKDARFYEALSYAIKQIQLQNLSGIHQKLESLRSVKRDEPIVFQGLNFEIKHQGITSIISSNQIDWINAGGNYVELHCKNKMHLYRSTISTLEFDLQKNGFIRIHRSILIRKSAIKRVSYLNSNNQYRFTLQDGEKLLSARSYKERVVEFLELNSQLLS</sequence>
<proteinExistence type="predicted"/>
<feature type="modified residue" description="4-aspartylphosphate" evidence="3">
    <location>
        <position position="55"/>
    </location>
</feature>
<dbReference type="InterPro" id="IPR007492">
    <property type="entry name" value="LytTR_DNA-bd_dom"/>
</dbReference>
<keyword evidence="7" id="KW-1185">Reference proteome</keyword>
<dbReference type="InterPro" id="IPR001789">
    <property type="entry name" value="Sig_transdc_resp-reg_receiver"/>
</dbReference>
<dbReference type="GO" id="GO:0006355">
    <property type="term" value="P:regulation of DNA-templated transcription"/>
    <property type="evidence" value="ECO:0007669"/>
    <property type="project" value="TreeGrafter"/>
</dbReference>
<dbReference type="OrthoDB" id="236568at2"/>
<dbReference type="SMART" id="SM00448">
    <property type="entry name" value="REC"/>
    <property type="match status" value="1"/>
</dbReference>
<dbReference type="SMART" id="SM00850">
    <property type="entry name" value="LytTR"/>
    <property type="match status" value="1"/>
</dbReference>
<dbReference type="EMBL" id="FOLO01000012">
    <property type="protein sequence ID" value="SFC57766.1"/>
    <property type="molecule type" value="Genomic_DNA"/>
</dbReference>
<dbReference type="PROSITE" id="PS50110">
    <property type="entry name" value="RESPONSE_REGULATORY"/>
    <property type="match status" value="1"/>
</dbReference>
<dbReference type="InterPro" id="IPR039420">
    <property type="entry name" value="WalR-like"/>
</dbReference>
<dbReference type="Pfam" id="PF00072">
    <property type="entry name" value="Response_reg"/>
    <property type="match status" value="1"/>
</dbReference>
<dbReference type="GO" id="GO:0005829">
    <property type="term" value="C:cytosol"/>
    <property type="evidence" value="ECO:0007669"/>
    <property type="project" value="TreeGrafter"/>
</dbReference>
<reference evidence="6 7" key="1">
    <citation type="submission" date="2016-10" db="EMBL/GenBank/DDBJ databases">
        <authorList>
            <person name="de Groot N.N."/>
        </authorList>
    </citation>
    <scope>NUCLEOTIDE SEQUENCE [LARGE SCALE GENOMIC DNA]</scope>
    <source>
        <strain evidence="6 7">DSM 6059</strain>
    </source>
</reference>
<dbReference type="Proteomes" id="UP000198862">
    <property type="component" value="Unassembled WGS sequence"/>
</dbReference>
<dbReference type="Pfam" id="PF04397">
    <property type="entry name" value="LytTR"/>
    <property type="match status" value="1"/>
</dbReference>
<accession>A0A1I1KAI1</accession>
<dbReference type="GO" id="GO:0000976">
    <property type="term" value="F:transcription cis-regulatory region binding"/>
    <property type="evidence" value="ECO:0007669"/>
    <property type="project" value="TreeGrafter"/>
</dbReference>
<evidence type="ECO:0000259" key="5">
    <source>
        <dbReference type="PROSITE" id="PS50930"/>
    </source>
</evidence>
<dbReference type="PANTHER" id="PTHR48111">
    <property type="entry name" value="REGULATOR OF RPOS"/>
    <property type="match status" value="1"/>
</dbReference>
<evidence type="ECO:0000313" key="7">
    <source>
        <dbReference type="Proteomes" id="UP000198862"/>
    </source>
</evidence>
<evidence type="ECO:0000313" key="6">
    <source>
        <dbReference type="EMBL" id="SFC57766.1"/>
    </source>
</evidence>
<organism evidence="6 7">
    <name type="scientific">Pseudoalteromonas denitrificans DSM 6059</name>
    <dbReference type="NCBI Taxonomy" id="1123010"/>
    <lineage>
        <taxon>Bacteria</taxon>
        <taxon>Pseudomonadati</taxon>
        <taxon>Pseudomonadota</taxon>
        <taxon>Gammaproteobacteria</taxon>
        <taxon>Alteromonadales</taxon>
        <taxon>Pseudoalteromonadaceae</taxon>
        <taxon>Pseudoalteromonas</taxon>
    </lineage>
</organism>
<dbReference type="GO" id="GO:0032993">
    <property type="term" value="C:protein-DNA complex"/>
    <property type="evidence" value="ECO:0007669"/>
    <property type="project" value="TreeGrafter"/>
</dbReference>
<dbReference type="AlphaFoldDB" id="A0A1I1KAI1"/>
<dbReference type="SUPFAM" id="SSF52172">
    <property type="entry name" value="CheY-like"/>
    <property type="match status" value="1"/>
</dbReference>
<dbReference type="PROSITE" id="PS50930">
    <property type="entry name" value="HTH_LYTTR"/>
    <property type="match status" value="1"/>
</dbReference>
<evidence type="ECO:0000256" key="2">
    <source>
        <dbReference type="ARBA" id="ARBA00023125"/>
    </source>
</evidence>
<dbReference type="Gene3D" id="2.40.50.1020">
    <property type="entry name" value="LytTr DNA-binding domain"/>
    <property type="match status" value="1"/>
</dbReference>
<keyword evidence="3" id="KW-0597">Phosphoprotein</keyword>
<feature type="domain" description="Response regulatory" evidence="4">
    <location>
        <begin position="4"/>
        <end position="115"/>
    </location>
</feature>
<keyword evidence="1" id="KW-0902">Two-component regulatory system</keyword>
<dbReference type="InterPro" id="IPR011006">
    <property type="entry name" value="CheY-like_superfamily"/>
</dbReference>